<dbReference type="Gene3D" id="2.30.29.30">
    <property type="entry name" value="Pleckstrin-homology domain (PH domain)/Phosphotyrosine-binding domain (PTB)"/>
    <property type="match status" value="1"/>
</dbReference>
<gene>
    <name evidence="9" type="ORF">KC01_LOCUS6958</name>
</gene>
<evidence type="ECO:0000256" key="5">
    <source>
        <dbReference type="SAM" id="Coils"/>
    </source>
</evidence>
<dbReference type="GO" id="GO:0051693">
    <property type="term" value="P:actin filament capping"/>
    <property type="evidence" value="ECO:0007669"/>
    <property type="project" value="UniProtKB-KW"/>
</dbReference>
<dbReference type="GO" id="GO:0016020">
    <property type="term" value="C:membrane"/>
    <property type="evidence" value="ECO:0007669"/>
    <property type="project" value="UniProtKB-ARBA"/>
</dbReference>
<evidence type="ECO:0000256" key="6">
    <source>
        <dbReference type="SAM" id="MobiDB-lite"/>
    </source>
</evidence>
<dbReference type="SUPFAM" id="SSF46966">
    <property type="entry name" value="Spectrin repeat"/>
    <property type="match status" value="26"/>
</dbReference>
<feature type="coiled-coil region" evidence="5">
    <location>
        <begin position="1225"/>
        <end position="1255"/>
    </location>
</feature>
<sequence>MQQQTEEDGAGRVRELQEQRMRMQKKTFTKWINSIFTKNKEPMEVSDVYSELKSGLVLIRLLELISGTSLRGARSRARLRVHCLENNSIALNFLRTKISLELIGPENVVDGDRTLILGLLWVIILRFQIGPIQEKESEGQARRSAKEALLLWCQRKTAGYSGVSVQDFSSSWRDGLAFNALIHAHRPELFSYPPLLSWDPDSALIHAFSLSEQQFGIMQLLEVEDMLVPHPDEKSIMTYVSLFYHYFSKRHQEQTVQKRVTKIIGILLELDHMKLQYEQLVSDLLHWINSKIQQLNDRRFPNSVKEMQTLLSDFKLFRTLEKPPKYQERGAIEAHLFNLKTKLVANNQRAYNPPEGRTLSDVERSWSLLEKAEHERERALTDSLLRLQQLEQLAQKFERKASLREGYLDDTLRLIGRQELRSLQSLEESQAAGRRLEALCADVGAREPRFTALREMALSIERGGFHSTQQVLSRERNISQRWRQLQQQLQEQRGMLGNVVQTLSMLRDMELVSQELKQLQSQAAVSDLGRQLTEVEALLQKQDLLEAQVSAQGEALSSISAIALKGEGKDAQQIQSSVRALEAQYKSLVSVSSSRRRQLEAQLHLCEFLRDCDELEQWLFERLVPLQSSGLGRELSQIQQSLHKHKVLEAELQAQEAVFRGVVSRGQDLVSRQNQDQKKTIQRWIKSLQRQWNHLNNESRAKRDRLQAANTVKQFFSEVEEVSSWLADRKPLLTAEDHGKDEQSTAALLQRHLKVEKEMTAYGSEISRLKEQAKSTEELTKITSEPQQSRPLQLSDSSSDEGEGPPPLTTSARAGSGRSLRSPAPYTDSKAKVRFRFSRGQYSWERNEVVTIIREEEDGERVMARDNRGNQQLIHKTYLTLFSQAPPVGCSSSVPEGPQVSASIRPRRSRSIRRSTTEIHTSWSPDPHYDRGSVERAQREMEEEYHSLLTLCQSKIQSLEESLHLHRFCSSCEEFESWMNDKENILNTFSSNENPGVLQAKYENFLTELASGCGQLDDIKAMGEELVKRGHSKHRDVKCHLKSVSSRWERLQRLKEDKGRELLSSADVQSFLRSCDETRAQLQDQVSRLGPDQDQLSRQGYGQDHVDAHMGALSLKHAEEAQNQAQRDIHVLQAKIAYLKNIAKMKQESCPEESASLMQEVKALEQLLTQVKNLAADRQTHLVETRRLHSFLFQSKQLQLWAESARDRLRLADTGSDVASALALIGQHQELREELDQQHDRLQEMEAEAKSLRKSENVDIQGSLNSLKSDWIKLEKLWTKRRQHLEEGVELHRLNQEADRIEAALSGHEARLRVKDLGDSVDSVQGLLKRHDELQELIRALDLRVELFTQRCQRLVEEQHYASTHIRERSRTIQKAQLRLNDSSHQRRAELVNAHKYQEFLRDAEELLLWMEEKSKVAEDESYRDPTNVLYKLKRHEALEKEMEANRSRLDSLLQMGQRLQSELQDHTQSLSRKCTQLRNRWRRLEEQMKERGDKLRQAGQQEQLMDLLQDAKLKIEAIQWMLNNAAKGHDLRSSRQLLKEHQQLEQEASELHEKMDSIVKRVKRLASTHFDSQRLLQDTDTHLGLFRSLQKPLEQRRLVLEASVLLFEFLHDVELELSWIWDRLSVCKRDTPDKGLSVMLSLSHKHKELQAEVKAHSKHMNSVLKKGRSLANSHQSSASVIRDRCDHLKAEWEELEEACNRRANHLHRALTREQLLLDCSELESRITEALNLVSTGDYGKDSGATQSHISKHQVLLGQVEVLQTEVEALEQQLQKVQRKWNQEELTRKSCHLEDLFQNLQHQAHTRGQRLQEVLSLHEFKHEASELEDWMNQQRQSVEVQEPSSQQHLELLRGKLDGFLKHLDVCEERLQMCRDSGNRMIRNKHPERSAVKEQLQELSACWEELRAIASERENHLQKEESCLRFYQELSDALALIKERQKSIPDSVAKDLRGVKSQLKKHQTLLQELAATEHQLQEQLNATDAILDLCSPHLKLRLQEVQQEVMDRWEEIRLDADRREEELHVALQRHQFLNTVHDYLSWCAELRAAMAAEESISDVSTADLLLSAHQQLRHQMDQRQQVYQQTLDQGAELQTMDRSIRREVEEKLQSVCAERERVEKQWTERQRNLEQIHLEQLFYREAHSLDKVSASQEVLLQNAAMGNSVDEIEALIKRHEAFEKLLLSQDDKLSSLKEQSDRLKTRLSSESSSRVRSKYMSVLKRRHIIKDLSERRREELHLHHLTAQFYRDTDLAEEWICERTHKLSEGKEADLSSLQSKLHLLQKHQAFESEIQAHREDIRTVLESGKRLLSLSPICSKDVSRTMASLQLHWDDLQTAVSLRGSSIQDHRDLLEFLQKVEETEAWIRDKEVLINVGDLGKDYEHGVQLLKRLSEFRAKGRGETVDDALIKAINDSGVHLEKRPRSEEVQTVRRRRQQLNDRWGRFHVDLSQYKDKLQGALVVHKLIRELEELRDRASEKTLLVQRQDCGSDVETVENLIRRHEETEREAGVIQERAQSLELEVNSQLKSSSVLRDKLKNTLRETQKTVKELRHETGQRKQSLQEAHQLQLFKANQRLLLDWCQKCRADLEQREAPGSLQEEEQLLTEHRDWRAEIDARSERLDSVKDFGSGLIRSGHRSKSEIQRALNQLDQAKADLEQTWTQRGLVLEQTRTLQMFLLSVEQCEVWLSNKEVFLSNHDQGSSVSEVEVLLRKHSQFEEELETQVQRLQQVETQAQNMVQDKHQDSKTIREKITALKNRRCELQKNSRTRLRDLEQSLQLQQFLSNAYQFGVWLSERNAVALDENWREPTNLQAKILKHQTFESEVLANHYQLDHLNQEGQKLMSESRSAKVKVGPKLREMSGNWESLLHNCREKKSRLQEAYRALQLERCLDDIQQWVESVEKGVACEDHGEDLVSVTRLLKSLQGLEQEVDGLRERLQSLLETAKSLQSEGNFMANEIQTRVAQTIKRYNGLSAPMQRRREALESWSRLFQFHKDVEQEEAWTRDTLPSVRSEELGSTQSSTQLLLHKHQSVMKALSSRSAALKSIEETERDLVRARHFASRDIRERVDELKRLHDQLQTQAQRKDQLLQQALRIHCFMDQVSELEQRVQDQHSLLVTSDCGRDEESTMVLLKALDSVDAELQNHNSSVSKLQQTRAALEELKHPNSHLVSDSLSGLSHLLESVLVLASSRRSALSDQLRLYAYKREAKELQTWLAKKKGLAEAEDCGQDLEGVELLQKRLEGLMLEVSGLGRNRLTAVQLLVQGLHSDSESPAGGELSQVWEDLSRALTFREQKLRLAREVHQFHHDVEELRGWMAEKDLVLDSEEPDQDLVSVQTLVRQHEALERDLALISEEVTRCGCEGRALIGRQPAVQRSVDQTLREVGESWESLQQKASERRERLRRAQDLCNFRDHCNQIMSWLRQTLSQLRAESKLVSASGSGSDLVHVIRKHSESRDQMERQTSKIQALKEEGLRLQQEEGMSAEVETRVQEVQLVQDQLWSLWDELQVFYEEELEMFLLKKEMEQADRWLSSYERTLTSQDYGDCVSDVLELLKQQEDLDAMIQAQSDRFRALQEKKTQREKRLLDVPDRIAPARVSSLTRKPSDSRLRPSSTFRNIQTSTLSDQTSSAKPRSFLQDLPTGSVSDHSEEEETRKAATSTHGRFMDRNVKNTALSESLKDGRSDKTTTKPHSSEFDSREKSAMPPTPKSPGSPTETKVKPALAPKPCLKPEVSTQQSEKVVRGLTPPSVAPPAPPSIKEELTAKSEQDSSHIQESKRRLDSPPPGEIAVENYGQNVRMQGTLEIKLKQGGTKVDHWEEVFAVLEADVLRLFHDRAAASKGTSRWPPISLRGALCRENVFYRRKDHTFKLALEDGSQYLFAALTKDLQHLWIRRLQNQDSDSNSEDSGRASSVNVSLEKLSDATETEDTGSKEGPDQRPETREIIESSETTPEAPEQEELEPPSSPPPKPPHTYYNRHRYNSTSEGPTAPDPESKPAASEEASRERPRISVLRRLFRK</sequence>
<dbReference type="Proteomes" id="UP001497482">
    <property type="component" value="Chromosome 12"/>
</dbReference>
<feature type="compositionally biased region" description="Low complexity" evidence="6">
    <location>
        <begin position="811"/>
        <end position="822"/>
    </location>
</feature>
<feature type="compositionally biased region" description="Basic and acidic residues" evidence="6">
    <location>
        <begin position="767"/>
        <end position="780"/>
    </location>
</feature>
<dbReference type="SUPFAM" id="SSF47576">
    <property type="entry name" value="Calponin-homology domain, CH-domain"/>
    <property type="match status" value="1"/>
</dbReference>
<name>A0AAV2JF25_KNICA</name>
<feature type="coiled-coil region" evidence="5">
    <location>
        <begin position="1291"/>
        <end position="1344"/>
    </location>
</feature>
<protein>
    <recommendedName>
        <fullName evidence="11">Spectrin beta chain</fullName>
    </recommendedName>
</protein>
<feature type="coiled-coil region" evidence="5">
    <location>
        <begin position="1535"/>
        <end position="1562"/>
    </location>
</feature>
<keyword evidence="10" id="KW-1185">Reference proteome</keyword>
<evidence type="ECO:0000256" key="2">
    <source>
        <dbReference type="ARBA" id="ARBA00022467"/>
    </source>
</evidence>
<dbReference type="InterPro" id="IPR001589">
    <property type="entry name" value="Actinin_actin-bd_CS"/>
</dbReference>
<evidence type="ECO:0000256" key="3">
    <source>
        <dbReference type="ARBA" id="ARBA00022737"/>
    </source>
</evidence>
<organism evidence="9 10">
    <name type="scientific">Knipowitschia caucasica</name>
    <name type="common">Caucasian dwarf goby</name>
    <name type="synonym">Pomatoschistus caucasicus</name>
    <dbReference type="NCBI Taxonomy" id="637954"/>
    <lineage>
        <taxon>Eukaryota</taxon>
        <taxon>Metazoa</taxon>
        <taxon>Chordata</taxon>
        <taxon>Craniata</taxon>
        <taxon>Vertebrata</taxon>
        <taxon>Euteleostomi</taxon>
        <taxon>Actinopterygii</taxon>
        <taxon>Neopterygii</taxon>
        <taxon>Teleostei</taxon>
        <taxon>Neoteleostei</taxon>
        <taxon>Acanthomorphata</taxon>
        <taxon>Gobiaria</taxon>
        <taxon>Gobiiformes</taxon>
        <taxon>Gobioidei</taxon>
        <taxon>Gobiidae</taxon>
        <taxon>Gobiinae</taxon>
        <taxon>Knipowitschia</taxon>
    </lineage>
</organism>
<feature type="coiled-coil region" evidence="5">
    <location>
        <begin position="3134"/>
        <end position="3161"/>
    </location>
</feature>
<keyword evidence="2" id="KW-0117">Actin capping</keyword>
<feature type="coiled-coil region" evidence="5">
    <location>
        <begin position="2915"/>
        <end position="2949"/>
    </location>
</feature>
<keyword evidence="5" id="KW-0175">Coiled coil</keyword>
<dbReference type="InterPro" id="IPR001715">
    <property type="entry name" value="CH_dom"/>
</dbReference>
<feature type="coiled-coil region" evidence="5">
    <location>
        <begin position="1713"/>
        <end position="1787"/>
    </location>
</feature>
<feature type="compositionally biased region" description="Polar residues" evidence="6">
    <location>
        <begin position="781"/>
        <end position="797"/>
    </location>
</feature>
<feature type="coiled-coil region" evidence="5">
    <location>
        <begin position="3451"/>
        <end position="3478"/>
    </location>
</feature>
<dbReference type="Gene3D" id="1.10.418.10">
    <property type="entry name" value="Calponin-like domain"/>
    <property type="match status" value="2"/>
</dbReference>
<feature type="region of interest" description="Disordered" evidence="6">
    <location>
        <begin position="766"/>
        <end position="827"/>
    </location>
</feature>
<evidence type="ECO:0000313" key="10">
    <source>
        <dbReference type="Proteomes" id="UP001497482"/>
    </source>
</evidence>
<feature type="coiled-coil region" evidence="5">
    <location>
        <begin position="1401"/>
        <end position="1488"/>
    </location>
</feature>
<keyword evidence="3" id="KW-0677">Repeat</keyword>
<reference evidence="9 10" key="1">
    <citation type="submission" date="2024-04" db="EMBL/GenBank/DDBJ databases">
        <authorList>
            <person name="Waldvogel A.-M."/>
            <person name="Schoenle A."/>
        </authorList>
    </citation>
    <scope>NUCLEOTIDE SEQUENCE [LARGE SCALE GENOMIC DNA]</scope>
</reference>
<dbReference type="Gene3D" id="1.20.58.60">
    <property type="match status" value="23"/>
</dbReference>
<feature type="coiled-coil region" evidence="5">
    <location>
        <begin position="2459"/>
        <end position="2551"/>
    </location>
</feature>
<dbReference type="PROSITE" id="PS00020">
    <property type="entry name" value="ACTININ_2"/>
    <property type="match status" value="1"/>
</dbReference>
<dbReference type="CDD" id="cd21247">
    <property type="entry name" value="CH_SPTBN5_rpt1"/>
    <property type="match status" value="1"/>
</dbReference>
<dbReference type="PROSITE" id="PS50021">
    <property type="entry name" value="CH"/>
    <property type="match status" value="2"/>
</dbReference>
<feature type="domain" description="PH" evidence="7">
    <location>
        <begin position="3794"/>
        <end position="3898"/>
    </location>
</feature>
<evidence type="ECO:0008006" key="11">
    <source>
        <dbReference type="Google" id="ProtNLM"/>
    </source>
</evidence>
<feature type="region of interest" description="Disordered" evidence="6">
    <location>
        <begin position="3598"/>
        <end position="3785"/>
    </location>
</feature>
<feature type="coiled-coil region" evidence="5">
    <location>
        <begin position="2704"/>
        <end position="2738"/>
    </location>
</feature>
<dbReference type="Pfam" id="PF00169">
    <property type="entry name" value="PH"/>
    <property type="match status" value="1"/>
</dbReference>
<dbReference type="SMART" id="SM00233">
    <property type="entry name" value="PH"/>
    <property type="match status" value="1"/>
</dbReference>
<dbReference type="EMBL" id="OZ035834">
    <property type="protein sequence ID" value="CAL1575373.1"/>
    <property type="molecule type" value="Genomic_DNA"/>
</dbReference>
<dbReference type="InterPro" id="IPR002017">
    <property type="entry name" value="Spectrin_repeat"/>
</dbReference>
<dbReference type="SUPFAM" id="SSF50729">
    <property type="entry name" value="PH domain-like"/>
    <property type="match status" value="1"/>
</dbReference>
<dbReference type="SMART" id="SM00033">
    <property type="entry name" value="CH"/>
    <property type="match status" value="2"/>
</dbReference>
<dbReference type="InterPro" id="IPR018159">
    <property type="entry name" value="Spectrin/alpha-actinin"/>
</dbReference>
<feature type="compositionally biased region" description="Basic and acidic residues" evidence="6">
    <location>
        <begin position="3927"/>
        <end position="3943"/>
    </location>
</feature>
<evidence type="ECO:0000256" key="4">
    <source>
        <dbReference type="ARBA" id="ARBA00023203"/>
    </source>
</evidence>
<feature type="compositionally biased region" description="Polar residues" evidence="6">
    <location>
        <begin position="3609"/>
        <end position="3630"/>
    </location>
</feature>
<evidence type="ECO:0000259" key="7">
    <source>
        <dbReference type="PROSITE" id="PS50003"/>
    </source>
</evidence>
<feature type="compositionally biased region" description="Low complexity" evidence="6">
    <location>
        <begin position="3718"/>
        <end position="3729"/>
    </location>
</feature>
<keyword evidence="4" id="KW-0009">Actin-binding</keyword>
<feature type="domain" description="Calponin-homology (CH)" evidence="8">
    <location>
        <begin position="22"/>
        <end position="128"/>
    </location>
</feature>
<dbReference type="InterPro" id="IPR001849">
    <property type="entry name" value="PH_domain"/>
</dbReference>
<feature type="compositionally biased region" description="Basic and acidic residues" evidence="6">
    <location>
        <begin position="3756"/>
        <end position="3779"/>
    </location>
</feature>
<evidence type="ECO:0000259" key="8">
    <source>
        <dbReference type="PROSITE" id="PS50021"/>
    </source>
</evidence>
<dbReference type="PANTHER" id="PTHR11915">
    <property type="entry name" value="SPECTRIN/FILAMIN RELATED CYTOSKELETAL PROTEIN"/>
    <property type="match status" value="1"/>
</dbReference>
<evidence type="ECO:0000313" key="9">
    <source>
        <dbReference type="EMBL" id="CAL1575373.1"/>
    </source>
</evidence>
<dbReference type="InterPro" id="IPR011993">
    <property type="entry name" value="PH-like_dom_sf"/>
</dbReference>
<dbReference type="Pfam" id="PF00307">
    <property type="entry name" value="CH"/>
    <property type="match status" value="2"/>
</dbReference>
<dbReference type="FunFam" id="1.10.418.10:FF:000001">
    <property type="entry name" value="Actinin alpha 1"/>
    <property type="match status" value="1"/>
</dbReference>
<dbReference type="GO" id="GO:0003779">
    <property type="term" value="F:actin binding"/>
    <property type="evidence" value="ECO:0007669"/>
    <property type="project" value="UniProtKB-KW"/>
</dbReference>
<comment type="similarity">
    <text evidence="1">Belongs to the spectrin family.</text>
</comment>
<feature type="compositionally biased region" description="Basic and acidic residues" evidence="6">
    <location>
        <begin position="3676"/>
        <end position="3700"/>
    </location>
</feature>
<dbReference type="CDD" id="cd00176">
    <property type="entry name" value="SPEC"/>
    <property type="match status" value="16"/>
</dbReference>
<dbReference type="InterPro" id="IPR036872">
    <property type="entry name" value="CH_dom_sf"/>
</dbReference>
<accession>A0AAV2JF25</accession>
<feature type="coiled-coil region" evidence="5">
    <location>
        <begin position="3060"/>
        <end position="3090"/>
    </location>
</feature>
<proteinExistence type="inferred from homology"/>
<feature type="domain" description="Calponin-homology (CH)" evidence="8">
    <location>
        <begin position="143"/>
        <end position="248"/>
    </location>
</feature>
<dbReference type="SMART" id="SM00150">
    <property type="entry name" value="SPEC"/>
    <property type="match status" value="30"/>
</dbReference>
<dbReference type="PROSITE" id="PS00019">
    <property type="entry name" value="ACTININ_1"/>
    <property type="match status" value="1"/>
</dbReference>
<feature type="region of interest" description="Disordered" evidence="6">
    <location>
        <begin position="890"/>
        <end position="931"/>
    </location>
</feature>
<dbReference type="PROSITE" id="PS50003">
    <property type="entry name" value="PH_DOMAIN"/>
    <property type="match status" value="1"/>
</dbReference>
<feature type="coiled-coil region" evidence="5">
    <location>
        <begin position="1115"/>
        <end position="1174"/>
    </location>
</feature>
<dbReference type="Pfam" id="PF00435">
    <property type="entry name" value="Spectrin"/>
    <property type="match status" value="27"/>
</dbReference>
<evidence type="ECO:0000256" key="1">
    <source>
        <dbReference type="ARBA" id="ARBA00006826"/>
    </source>
</evidence>
<feature type="region of interest" description="Disordered" evidence="6">
    <location>
        <begin position="3896"/>
        <end position="4016"/>
    </location>
</feature>